<gene>
    <name evidence="2" type="ORF">RS030_243635</name>
</gene>
<dbReference type="Proteomes" id="UP001311799">
    <property type="component" value="Unassembled WGS sequence"/>
</dbReference>
<keyword evidence="3" id="KW-1185">Reference proteome</keyword>
<evidence type="ECO:0000313" key="2">
    <source>
        <dbReference type="EMBL" id="KAK6589034.1"/>
    </source>
</evidence>
<dbReference type="AlphaFoldDB" id="A0AAV9XX07"/>
<dbReference type="Gene3D" id="2.40.50.140">
    <property type="entry name" value="Nucleic acid-binding proteins"/>
    <property type="match status" value="1"/>
</dbReference>
<accession>A0AAV9XX07</accession>
<organism evidence="2 3">
    <name type="scientific">Cryptosporidium xiaoi</name>
    <dbReference type="NCBI Taxonomy" id="659607"/>
    <lineage>
        <taxon>Eukaryota</taxon>
        <taxon>Sar</taxon>
        <taxon>Alveolata</taxon>
        <taxon>Apicomplexa</taxon>
        <taxon>Conoidasida</taxon>
        <taxon>Coccidia</taxon>
        <taxon>Eucoccidiorida</taxon>
        <taxon>Eimeriorina</taxon>
        <taxon>Cryptosporidiidae</taxon>
        <taxon>Cryptosporidium</taxon>
    </lineage>
</organism>
<comment type="caution">
    <text evidence="2">The sequence shown here is derived from an EMBL/GenBank/DDBJ whole genome shotgun (WGS) entry which is preliminary data.</text>
</comment>
<reference evidence="2 3" key="1">
    <citation type="submission" date="2023-10" db="EMBL/GenBank/DDBJ databases">
        <title>Comparative genomics analysis reveals potential genetic determinants of host preference in Cryptosporidium xiaoi.</title>
        <authorList>
            <person name="Xiao L."/>
            <person name="Li J."/>
        </authorList>
    </citation>
    <scope>NUCLEOTIDE SEQUENCE [LARGE SCALE GENOMIC DNA]</scope>
    <source>
        <strain evidence="2 3">52996</strain>
    </source>
</reference>
<evidence type="ECO:0000313" key="3">
    <source>
        <dbReference type="Proteomes" id="UP001311799"/>
    </source>
</evidence>
<evidence type="ECO:0000256" key="1">
    <source>
        <dbReference type="SAM" id="MobiDB-lite"/>
    </source>
</evidence>
<dbReference type="InterPro" id="IPR012340">
    <property type="entry name" value="NA-bd_OB-fold"/>
</dbReference>
<name>A0AAV9XX07_9CRYT</name>
<proteinExistence type="predicted"/>
<protein>
    <recommendedName>
        <fullName evidence="4">OB domain-containing protein</fullName>
    </recommendedName>
</protein>
<feature type="region of interest" description="Disordered" evidence="1">
    <location>
        <begin position="1"/>
        <end position="27"/>
    </location>
</feature>
<evidence type="ECO:0008006" key="4">
    <source>
        <dbReference type="Google" id="ProtNLM"/>
    </source>
</evidence>
<sequence length="335" mass="37528">MFFSSGGFGESPFSRNDGNSSTRSSSISKESSSYSYLNSNDNIENRWNNNILTTPSRNSSFMTSNGILSSNSRNENNRIKRMCLPVTISMIKRNLDTNQTAFTIFGTRISSVTLVGWIAHKEILASRMIFRVSDGTGGIDARYDVDSELMGDEVTTYLEELREGTLVRLVGQVVPGKGDISSYLSCYTIMKIDYAEYAYYHPIEVNYIIGQLGELNDIYPDVNNEDFSGIVNSKVDSDGVSLTDSKSGIDFKLLGNIDVPDDITDIIQKNVYRALAYELNNIKDEKKRSYGVNKNTLIESLKQHYEPSVVSSALFELESKYAVIYEAIDDHYCVL</sequence>
<dbReference type="EMBL" id="JAWDEY010000016">
    <property type="protein sequence ID" value="KAK6589034.1"/>
    <property type="molecule type" value="Genomic_DNA"/>
</dbReference>
<dbReference type="SUPFAM" id="SSF50249">
    <property type="entry name" value="Nucleic acid-binding proteins"/>
    <property type="match status" value="1"/>
</dbReference>